<accession>A0A9P6G460</accession>
<dbReference type="Proteomes" id="UP000756921">
    <property type="component" value="Unassembled WGS sequence"/>
</dbReference>
<feature type="transmembrane region" description="Helical" evidence="1">
    <location>
        <begin position="50"/>
        <end position="66"/>
    </location>
</feature>
<feature type="non-terminal residue" evidence="2">
    <location>
        <position position="1"/>
    </location>
</feature>
<evidence type="ECO:0000256" key="1">
    <source>
        <dbReference type="SAM" id="Phobius"/>
    </source>
</evidence>
<reference evidence="2" key="1">
    <citation type="journal article" date="2020" name="Mol. Plant Microbe Interact.">
        <title>Genome Sequence of the Biocontrol Agent Coniothyrium minitans strain Conio (IMI 134523).</title>
        <authorList>
            <person name="Patel D."/>
            <person name="Shittu T.A."/>
            <person name="Baroncelli R."/>
            <person name="Muthumeenakshi S."/>
            <person name="Osborne T.H."/>
            <person name="Janganan T.K."/>
            <person name="Sreenivasaprasad S."/>
        </authorList>
    </citation>
    <scope>NUCLEOTIDE SEQUENCE</scope>
    <source>
        <strain evidence="2">Conio</strain>
    </source>
</reference>
<dbReference type="AlphaFoldDB" id="A0A9P6G460"/>
<keyword evidence="1" id="KW-1133">Transmembrane helix</keyword>
<dbReference type="EMBL" id="WJXW01000019">
    <property type="protein sequence ID" value="KAF9728594.1"/>
    <property type="molecule type" value="Genomic_DNA"/>
</dbReference>
<name>A0A9P6G460_9PLEO</name>
<protein>
    <submittedName>
        <fullName evidence="2">Uncharacterized protein</fullName>
    </submittedName>
</protein>
<organism evidence="2 3">
    <name type="scientific">Paraphaeosphaeria minitans</name>
    <dbReference type="NCBI Taxonomy" id="565426"/>
    <lineage>
        <taxon>Eukaryota</taxon>
        <taxon>Fungi</taxon>
        <taxon>Dikarya</taxon>
        <taxon>Ascomycota</taxon>
        <taxon>Pezizomycotina</taxon>
        <taxon>Dothideomycetes</taxon>
        <taxon>Pleosporomycetidae</taxon>
        <taxon>Pleosporales</taxon>
        <taxon>Massarineae</taxon>
        <taxon>Didymosphaeriaceae</taxon>
        <taxon>Paraphaeosphaeria</taxon>
    </lineage>
</organism>
<dbReference type="SUPFAM" id="SSF52467">
    <property type="entry name" value="DHS-like NAD/FAD-binding domain"/>
    <property type="match status" value="1"/>
</dbReference>
<dbReference type="InterPro" id="IPR029035">
    <property type="entry name" value="DHS-like_NAD/FAD-binding_dom"/>
</dbReference>
<evidence type="ECO:0000313" key="3">
    <source>
        <dbReference type="Proteomes" id="UP000756921"/>
    </source>
</evidence>
<proteinExistence type="predicted"/>
<keyword evidence="1" id="KW-0812">Transmembrane</keyword>
<sequence>GSQTYLPSYVPHERYLFTRFSSLSKPSLNKDSAMDNISDAVRALRNKKRIIVIAGAGIATSVGGAFS</sequence>
<keyword evidence="3" id="KW-1185">Reference proteome</keyword>
<gene>
    <name evidence="2" type="ORF">PMIN01_13422</name>
</gene>
<evidence type="ECO:0000313" key="2">
    <source>
        <dbReference type="EMBL" id="KAF9728594.1"/>
    </source>
</evidence>
<comment type="caution">
    <text evidence="2">The sequence shown here is derived from an EMBL/GenBank/DDBJ whole genome shotgun (WGS) entry which is preliminary data.</text>
</comment>
<keyword evidence="1" id="KW-0472">Membrane</keyword>